<sequence>MEKKKDKQEIKDSQRQNQQYKNSRGTNLKIKYLEKKIIRNEQDNNFNLQTCFKHQNIPQIEGYERNSEDYYYDSYSHFNIHEEMLKDKVRTRCYMNSIIKNKHLFENKIVLDIGCGTGILSIFAAQAGAKHVYGVENANIAKHARKIIEKNNLNHKITIIQGKIEEVELPVQKVDIIISEWIGYFLLYESMLDCILDARDKYLNQNGLMFPDKAIMCVSSFQDDSLYEQRFNFWNNVYNVDMSCIKQWVFKEPLVEIIEEQCINSSQCDFKEFDLYTVKKSDLDFVSNYSINIRNDSFVQGLVVWWEVHFQHGHTPLKISSSPFNTVTHWKQTIFFINEEKNFLQVFKGNILKGKIAVQKNENNIRDLDIKIQFKLNNQYIEYDKSFVYKLN</sequence>
<dbReference type="FunCoup" id="G0QJH2">
    <property type="interactions" value="297"/>
</dbReference>
<evidence type="ECO:0000313" key="8">
    <source>
        <dbReference type="Proteomes" id="UP000008983"/>
    </source>
</evidence>
<keyword evidence="8" id="KW-1185">Reference proteome</keyword>
<name>G0QJH2_ICHMU</name>
<evidence type="ECO:0000259" key="6">
    <source>
        <dbReference type="Pfam" id="PF22528"/>
    </source>
</evidence>
<feature type="compositionally biased region" description="Basic and acidic residues" evidence="5">
    <location>
        <begin position="1"/>
        <end position="14"/>
    </location>
</feature>
<dbReference type="InParanoid" id="G0QJH2"/>
<dbReference type="FunFam" id="3.40.50.150:FF:000116">
    <property type="entry name" value="probable protein arginine N-methyltransferase 1"/>
    <property type="match status" value="1"/>
</dbReference>
<dbReference type="Proteomes" id="UP000008983">
    <property type="component" value="Unassembled WGS sequence"/>
</dbReference>
<dbReference type="AlphaFoldDB" id="G0QJH2"/>
<dbReference type="GeneID" id="14910829"/>
<dbReference type="CDD" id="cd02440">
    <property type="entry name" value="AdoMet_MTases"/>
    <property type="match status" value="1"/>
</dbReference>
<evidence type="ECO:0000256" key="4">
    <source>
        <dbReference type="PROSITE-ProRule" id="PRU01015"/>
    </source>
</evidence>
<gene>
    <name evidence="7" type="ORF">IMG5_005440</name>
</gene>
<dbReference type="OrthoDB" id="7848332at2759"/>
<accession>G0QJH2</accession>
<dbReference type="InterPro" id="IPR029063">
    <property type="entry name" value="SAM-dependent_MTases_sf"/>
</dbReference>
<evidence type="ECO:0000256" key="3">
    <source>
        <dbReference type="ARBA" id="ARBA00022691"/>
    </source>
</evidence>
<keyword evidence="1 4" id="KW-0489">Methyltransferase</keyword>
<dbReference type="EMBL" id="GL983067">
    <property type="protein sequence ID" value="EGR34623.1"/>
    <property type="molecule type" value="Genomic_DNA"/>
</dbReference>
<dbReference type="PANTHER" id="PTHR11006">
    <property type="entry name" value="PROTEIN ARGININE N-METHYLTRANSFERASE"/>
    <property type="match status" value="1"/>
</dbReference>
<evidence type="ECO:0000256" key="5">
    <source>
        <dbReference type="SAM" id="MobiDB-lite"/>
    </source>
</evidence>
<dbReference type="SUPFAM" id="SSF53335">
    <property type="entry name" value="S-adenosyl-L-methionine-dependent methyltransferases"/>
    <property type="match status" value="1"/>
</dbReference>
<dbReference type="InterPro" id="IPR025799">
    <property type="entry name" value="Arg_MeTrfase"/>
</dbReference>
<dbReference type="GO" id="GO:0042054">
    <property type="term" value="F:histone methyltransferase activity"/>
    <property type="evidence" value="ECO:0007669"/>
    <property type="project" value="TreeGrafter"/>
</dbReference>
<evidence type="ECO:0000256" key="2">
    <source>
        <dbReference type="ARBA" id="ARBA00022679"/>
    </source>
</evidence>
<feature type="region of interest" description="Disordered" evidence="5">
    <location>
        <begin position="1"/>
        <end position="22"/>
    </location>
</feature>
<evidence type="ECO:0000256" key="1">
    <source>
        <dbReference type="ARBA" id="ARBA00022603"/>
    </source>
</evidence>
<dbReference type="InterPro" id="IPR055135">
    <property type="entry name" value="PRMT_dom"/>
</dbReference>
<evidence type="ECO:0000313" key="7">
    <source>
        <dbReference type="EMBL" id="EGR34623.1"/>
    </source>
</evidence>
<keyword evidence="2 4" id="KW-0808">Transferase</keyword>
<dbReference type="RefSeq" id="XP_004039927.1">
    <property type="nucleotide sequence ID" value="XM_004039879.1"/>
</dbReference>
<dbReference type="GO" id="GO:0016274">
    <property type="term" value="F:protein-arginine N-methyltransferase activity"/>
    <property type="evidence" value="ECO:0007669"/>
    <property type="project" value="InterPro"/>
</dbReference>
<proteinExistence type="predicted"/>
<dbReference type="Gene3D" id="3.40.50.150">
    <property type="entry name" value="Vaccinia Virus protein VP39"/>
    <property type="match status" value="1"/>
</dbReference>
<dbReference type="Pfam" id="PF22528">
    <property type="entry name" value="PRMT_C"/>
    <property type="match status" value="1"/>
</dbReference>
<feature type="domain" description="Protein arginine N-methyltransferase" evidence="6">
    <location>
        <begin position="212"/>
        <end position="379"/>
    </location>
</feature>
<dbReference type="PROSITE" id="PS51678">
    <property type="entry name" value="SAM_MT_PRMT"/>
    <property type="match status" value="1"/>
</dbReference>
<dbReference type="GO" id="GO:0032259">
    <property type="term" value="P:methylation"/>
    <property type="evidence" value="ECO:0007669"/>
    <property type="project" value="UniProtKB-KW"/>
</dbReference>
<reference evidence="7 8" key="1">
    <citation type="submission" date="2011-07" db="EMBL/GenBank/DDBJ databases">
        <authorList>
            <person name="Coyne R."/>
            <person name="Brami D."/>
            <person name="Johnson J."/>
            <person name="Hostetler J."/>
            <person name="Hannick L."/>
            <person name="Clark T."/>
            <person name="Cassidy-Hanley D."/>
            <person name="Inman J."/>
        </authorList>
    </citation>
    <scope>NUCLEOTIDE SEQUENCE [LARGE SCALE GENOMIC DNA]</scope>
    <source>
        <strain evidence="7 8">G5</strain>
    </source>
</reference>
<dbReference type="EC" id="2.1.1.125" evidence="7"/>
<dbReference type="Pfam" id="PF06325">
    <property type="entry name" value="PrmA"/>
    <property type="match status" value="1"/>
</dbReference>
<dbReference type="STRING" id="857967.G0QJH2"/>
<dbReference type="Gene3D" id="2.70.160.11">
    <property type="entry name" value="Hnrnp arginine n-methyltransferase1"/>
    <property type="match status" value="1"/>
</dbReference>
<protein>
    <submittedName>
        <fullName evidence="7">Protein arginine n-methyltransferase, putative</fullName>
        <ecNumber evidence="7">2.1.1.125</ecNumber>
    </submittedName>
</protein>
<dbReference type="GO" id="GO:0005634">
    <property type="term" value="C:nucleus"/>
    <property type="evidence" value="ECO:0007669"/>
    <property type="project" value="TreeGrafter"/>
</dbReference>
<dbReference type="eggNOG" id="KOG1499">
    <property type="taxonomic scope" value="Eukaryota"/>
</dbReference>
<organism evidence="7 8">
    <name type="scientific">Ichthyophthirius multifiliis</name>
    <name type="common">White spot disease agent</name>
    <name type="synonym">Ich</name>
    <dbReference type="NCBI Taxonomy" id="5932"/>
    <lineage>
        <taxon>Eukaryota</taxon>
        <taxon>Sar</taxon>
        <taxon>Alveolata</taxon>
        <taxon>Ciliophora</taxon>
        <taxon>Intramacronucleata</taxon>
        <taxon>Oligohymenophorea</taxon>
        <taxon>Hymenostomatida</taxon>
        <taxon>Ophryoglenina</taxon>
        <taxon>Ichthyophthirius</taxon>
    </lineage>
</organism>
<keyword evidence="3 4" id="KW-0949">S-adenosyl-L-methionine</keyword>
<dbReference type="PANTHER" id="PTHR11006:SF53">
    <property type="entry name" value="PROTEIN ARGININE N-METHYLTRANSFERASE 3"/>
    <property type="match status" value="1"/>
</dbReference>
<dbReference type="OMA" id="CTHTKVK"/>